<protein>
    <recommendedName>
        <fullName evidence="3">Superoxide dismutase copper/zinc binding domain-containing protein</fullName>
    </recommendedName>
</protein>
<evidence type="ECO:0008006" key="3">
    <source>
        <dbReference type="Google" id="ProtNLM"/>
    </source>
</evidence>
<proteinExistence type="predicted"/>
<name>C3YJ06_BRAFL</name>
<dbReference type="GO" id="GO:0006801">
    <property type="term" value="P:superoxide metabolic process"/>
    <property type="evidence" value="ECO:0007669"/>
    <property type="project" value="InterPro"/>
</dbReference>
<reference evidence="2" key="1">
    <citation type="journal article" date="2008" name="Nature">
        <title>The amphioxus genome and the evolution of the chordate karyotype.</title>
        <authorList>
            <consortium name="US DOE Joint Genome Institute (JGI-PGF)"/>
            <person name="Putnam N.H."/>
            <person name="Butts T."/>
            <person name="Ferrier D.E.K."/>
            <person name="Furlong R.F."/>
            <person name="Hellsten U."/>
            <person name="Kawashima T."/>
            <person name="Robinson-Rechavi M."/>
            <person name="Shoguchi E."/>
            <person name="Terry A."/>
            <person name="Yu J.-K."/>
            <person name="Benito-Gutierrez E.L."/>
            <person name="Dubchak I."/>
            <person name="Garcia-Fernandez J."/>
            <person name="Gibson-Brown J.J."/>
            <person name="Grigoriev I.V."/>
            <person name="Horton A.C."/>
            <person name="de Jong P.J."/>
            <person name="Jurka J."/>
            <person name="Kapitonov V.V."/>
            <person name="Kohara Y."/>
            <person name="Kuroki Y."/>
            <person name="Lindquist E."/>
            <person name="Lucas S."/>
            <person name="Osoegawa K."/>
            <person name="Pennacchio L.A."/>
            <person name="Salamov A.A."/>
            <person name="Satou Y."/>
            <person name="Sauka-Spengler T."/>
            <person name="Schmutz J."/>
            <person name="Shin-I T."/>
            <person name="Toyoda A."/>
            <person name="Bronner-Fraser M."/>
            <person name="Fujiyama A."/>
            <person name="Holland L.Z."/>
            <person name="Holland P.W.H."/>
            <person name="Satoh N."/>
            <person name="Rokhsar D.S."/>
        </authorList>
    </citation>
    <scope>NUCLEOTIDE SEQUENCE [LARGE SCALE GENOMIC DNA]</scope>
    <source>
        <strain evidence="2">S238N-H82</strain>
        <tissue evidence="2">Testes</tissue>
    </source>
</reference>
<dbReference type="SUPFAM" id="SSF49329">
    <property type="entry name" value="Cu,Zn superoxide dismutase-like"/>
    <property type="match status" value="1"/>
</dbReference>
<dbReference type="InterPro" id="IPR053257">
    <property type="entry name" value="Cu-only_SOD"/>
</dbReference>
<dbReference type="GO" id="GO:0046872">
    <property type="term" value="F:metal ion binding"/>
    <property type="evidence" value="ECO:0007669"/>
    <property type="project" value="InterPro"/>
</dbReference>
<dbReference type="Gene3D" id="2.60.40.200">
    <property type="entry name" value="Superoxide dismutase, copper/zinc binding domain"/>
    <property type="match status" value="1"/>
</dbReference>
<accession>C3YJ06</accession>
<gene>
    <name evidence="2" type="ORF">BRAFLDRAFT_98599</name>
</gene>
<sequence length="319" mass="34899">MLSPTTRKRKLLDSLGSVTADPGLSHGEKVRRLADKLAGASGTDLYGPDKEVEDLLKQAPPRVMVKRGDSRIHESNSCLSNRTNYPELTRQIEQDVQISRIMNRLDIVDGTSTHDVHHGVPKGFNQDQRKEQGNYATRCKPGNPLRCELGDLSGKQGKYAVGGGQRVYTDVDIPLYGELTVVGRSIVIHEANGGGGRLGCGTIRPMTQTATIAFPPIDNFDSTDFRTTVANLLEIAVWKVAIFYVPKTNTIRECQEVTFYVLGNIERSKVEALVSGSQASELGKYAPGDSCKSYAFLKLHCLDCMEYLQNGVTTGCGEC</sequence>
<evidence type="ECO:0000256" key="1">
    <source>
        <dbReference type="SAM" id="MobiDB-lite"/>
    </source>
</evidence>
<dbReference type="PANTHER" id="PTHR20910">
    <property type="entry name" value="AGAP001623-PA"/>
    <property type="match status" value="1"/>
</dbReference>
<dbReference type="InterPro" id="IPR036423">
    <property type="entry name" value="SOD-like_Cu/Zn_dom_sf"/>
</dbReference>
<dbReference type="AlphaFoldDB" id="C3YJ06"/>
<dbReference type="eggNOG" id="ENOG502SUE0">
    <property type="taxonomic scope" value="Eukaryota"/>
</dbReference>
<dbReference type="InParanoid" id="C3YJ06"/>
<dbReference type="EMBL" id="GG666517">
    <property type="protein sequence ID" value="EEN59668.1"/>
    <property type="molecule type" value="Genomic_DNA"/>
</dbReference>
<dbReference type="PANTHER" id="PTHR20910:SF1">
    <property type="entry name" value="SUPEROXIDE DISMUTASE COPPER_ZINC BINDING DOMAIN-CONTAINING PROTEIN"/>
    <property type="match status" value="1"/>
</dbReference>
<feature type="region of interest" description="Disordered" evidence="1">
    <location>
        <begin position="112"/>
        <end position="134"/>
    </location>
</feature>
<organism>
    <name type="scientific">Branchiostoma floridae</name>
    <name type="common">Florida lancelet</name>
    <name type="synonym">Amphioxus</name>
    <dbReference type="NCBI Taxonomy" id="7739"/>
    <lineage>
        <taxon>Eukaryota</taxon>
        <taxon>Metazoa</taxon>
        <taxon>Chordata</taxon>
        <taxon>Cephalochordata</taxon>
        <taxon>Leptocardii</taxon>
        <taxon>Amphioxiformes</taxon>
        <taxon>Branchiostomatidae</taxon>
        <taxon>Branchiostoma</taxon>
    </lineage>
</organism>
<evidence type="ECO:0000313" key="2">
    <source>
        <dbReference type="EMBL" id="EEN59668.1"/>
    </source>
</evidence>